<dbReference type="EMBL" id="CM004482">
    <property type="protein sequence ID" value="OCT62703.1"/>
    <property type="molecule type" value="Genomic_DNA"/>
</dbReference>
<name>A0A974H2Q7_XENLA</name>
<accession>A0A974H2Q7</accession>
<evidence type="ECO:0000313" key="2">
    <source>
        <dbReference type="Proteomes" id="UP000694892"/>
    </source>
</evidence>
<organism evidence="1 2">
    <name type="scientific">Xenopus laevis</name>
    <name type="common">African clawed frog</name>
    <dbReference type="NCBI Taxonomy" id="8355"/>
    <lineage>
        <taxon>Eukaryota</taxon>
        <taxon>Metazoa</taxon>
        <taxon>Chordata</taxon>
        <taxon>Craniata</taxon>
        <taxon>Vertebrata</taxon>
        <taxon>Euteleostomi</taxon>
        <taxon>Amphibia</taxon>
        <taxon>Batrachia</taxon>
        <taxon>Anura</taxon>
        <taxon>Pipoidea</taxon>
        <taxon>Pipidae</taxon>
        <taxon>Xenopodinae</taxon>
        <taxon>Xenopus</taxon>
        <taxon>Xenopus</taxon>
    </lineage>
</organism>
<evidence type="ECO:0000313" key="1">
    <source>
        <dbReference type="EMBL" id="OCT62703.1"/>
    </source>
</evidence>
<proteinExistence type="predicted"/>
<sequence>MKVEKLEMTFVLFCNLTTYPIILFTLNVPSPSFFYIEGTVLLREKQTRFSLPTIKLNGAHIEICKRWAKTFSPGNDHVPMGQEVCM</sequence>
<protein>
    <submittedName>
        <fullName evidence="1">Uncharacterized protein</fullName>
    </submittedName>
</protein>
<gene>
    <name evidence="1" type="ORF">XELAEV_18043792mg</name>
</gene>
<dbReference type="AlphaFoldDB" id="A0A974H2Q7"/>
<reference evidence="2" key="1">
    <citation type="journal article" date="2016" name="Nature">
        <title>Genome evolution in the allotetraploid frog Xenopus laevis.</title>
        <authorList>
            <person name="Session A.M."/>
            <person name="Uno Y."/>
            <person name="Kwon T."/>
            <person name="Chapman J.A."/>
            <person name="Toyoda A."/>
            <person name="Takahashi S."/>
            <person name="Fukui A."/>
            <person name="Hikosaka A."/>
            <person name="Suzuki A."/>
            <person name="Kondo M."/>
            <person name="van Heeringen S.J."/>
            <person name="Quigley I."/>
            <person name="Heinz S."/>
            <person name="Ogino H."/>
            <person name="Ochi H."/>
            <person name="Hellsten U."/>
            <person name="Lyons J.B."/>
            <person name="Simakov O."/>
            <person name="Putnam N."/>
            <person name="Stites J."/>
            <person name="Kuroki Y."/>
            <person name="Tanaka T."/>
            <person name="Michiue T."/>
            <person name="Watanabe M."/>
            <person name="Bogdanovic O."/>
            <person name="Lister R."/>
            <person name="Georgiou G."/>
            <person name="Paranjpe S.S."/>
            <person name="van Kruijsbergen I."/>
            <person name="Shu S."/>
            <person name="Carlson J."/>
            <person name="Kinoshita T."/>
            <person name="Ohta Y."/>
            <person name="Mawaribuchi S."/>
            <person name="Jenkins J."/>
            <person name="Grimwood J."/>
            <person name="Schmutz J."/>
            <person name="Mitros T."/>
            <person name="Mozaffari S.V."/>
            <person name="Suzuki Y."/>
            <person name="Haramoto Y."/>
            <person name="Yamamoto T.S."/>
            <person name="Takagi C."/>
            <person name="Heald R."/>
            <person name="Miller K."/>
            <person name="Haudenschild C."/>
            <person name="Kitzman J."/>
            <person name="Nakayama T."/>
            <person name="Izutsu Y."/>
            <person name="Robert J."/>
            <person name="Fortriede J."/>
            <person name="Burns K."/>
            <person name="Lotay V."/>
            <person name="Karimi K."/>
            <person name="Yasuoka Y."/>
            <person name="Dichmann D.S."/>
            <person name="Flajnik M.F."/>
            <person name="Houston D.W."/>
            <person name="Shendure J."/>
            <person name="DuPasquier L."/>
            <person name="Vize P.D."/>
            <person name="Zorn A.M."/>
            <person name="Ito M."/>
            <person name="Marcotte E.M."/>
            <person name="Wallingford J.B."/>
            <person name="Ito Y."/>
            <person name="Asashima M."/>
            <person name="Ueno N."/>
            <person name="Matsuda Y."/>
            <person name="Veenstra G.J."/>
            <person name="Fujiyama A."/>
            <person name="Harland R.M."/>
            <person name="Taira M."/>
            <person name="Rokhsar D.S."/>
        </authorList>
    </citation>
    <scope>NUCLEOTIDE SEQUENCE [LARGE SCALE GENOMIC DNA]</scope>
    <source>
        <strain evidence="2">J</strain>
    </source>
</reference>
<dbReference type="Proteomes" id="UP000694892">
    <property type="component" value="Chromosome 9_10L"/>
</dbReference>